<evidence type="ECO:0000256" key="3">
    <source>
        <dbReference type="ARBA" id="ARBA00022946"/>
    </source>
</evidence>
<evidence type="ECO:0000256" key="1">
    <source>
        <dbReference type="ARBA" id="ARBA00004173"/>
    </source>
</evidence>
<reference evidence="6 7" key="1">
    <citation type="journal article" date="2018" name="Front. Microbiol.">
        <title>Prospects for Fungal Bioremediation of Acidic Radioactive Waste Sites: Characterization and Genome Sequence of Rhodotorula taiwanensis MD1149.</title>
        <authorList>
            <person name="Tkavc R."/>
            <person name="Matrosova V.Y."/>
            <person name="Grichenko O.E."/>
            <person name="Gostincar C."/>
            <person name="Volpe R.P."/>
            <person name="Klimenkova P."/>
            <person name="Gaidamakova E.K."/>
            <person name="Zhou C.E."/>
            <person name="Stewart B.J."/>
            <person name="Lyman M.G."/>
            <person name="Malfatti S.A."/>
            <person name="Rubinfeld B."/>
            <person name="Courtot M."/>
            <person name="Singh J."/>
            <person name="Dalgard C.L."/>
            <person name="Hamilton T."/>
            <person name="Frey K.G."/>
            <person name="Gunde-Cimerman N."/>
            <person name="Dugan L."/>
            <person name="Daly M.J."/>
        </authorList>
    </citation>
    <scope>NUCLEOTIDE SEQUENCE [LARGE SCALE GENOMIC DNA]</scope>
    <source>
        <strain evidence="6 7">MD1149</strain>
    </source>
</reference>
<keyword evidence="3" id="KW-0809">Transit peptide</keyword>
<dbReference type="OrthoDB" id="16535at2759"/>
<dbReference type="GO" id="GO:0033615">
    <property type="term" value="P:mitochondrial proton-transporting ATP synthase complex assembly"/>
    <property type="evidence" value="ECO:0007669"/>
    <property type="project" value="TreeGrafter"/>
</dbReference>
<organism evidence="6 7">
    <name type="scientific">Rhodotorula taiwanensis</name>
    <dbReference type="NCBI Taxonomy" id="741276"/>
    <lineage>
        <taxon>Eukaryota</taxon>
        <taxon>Fungi</taxon>
        <taxon>Dikarya</taxon>
        <taxon>Basidiomycota</taxon>
        <taxon>Pucciniomycotina</taxon>
        <taxon>Microbotryomycetes</taxon>
        <taxon>Sporidiobolales</taxon>
        <taxon>Sporidiobolaceae</taxon>
        <taxon>Rhodotorula</taxon>
    </lineage>
</organism>
<evidence type="ECO:0000313" key="6">
    <source>
        <dbReference type="EMBL" id="POY71114.1"/>
    </source>
</evidence>
<dbReference type="GO" id="GO:0005739">
    <property type="term" value="C:mitochondrion"/>
    <property type="evidence" value="ECO:0007669"/>
    <property type="project" value="UniProtKB-SubCell"/>
</dbReference>
<protein>
    <recommendedName>
        <fullName evidence="8">ATP synthase mitochondrial F1 complex assembly factor 1</fullName>
    </recommendedName>
</protein>
<dbReference type="AlphaFoldDB" id="A0A2S5B2V3"/>
<feature type="region of interest" description="Disordered" evidence="5">
    <location>
        <begin position="149"/>
        <end position="172"/>
    </location>
</feature>
<feature type="region of interest" description="Disordered" evidence="5">
    <location>
        <begin position="85"/>
        <end position="132"/>
    </location>
</feature>
<keyword evidence="4" id="KW-0496">Mitochondrion</keyword>
<comment type="caution">
    <text evidence="6">The sequence shown here is derived from an EMBL/GenBank/DDBJ whole genome shotgun (WGS) entry which is preliminary data.</text>
</comment>
<dbReference type="EMBL" id="PJQD01000086">
    <property type="protein sequence ID" value="POY71114.1"/>
    <property type="molecule type" value="Genomic_DNA"/>
</dbReference>
<name>A0A2S5B2V3_9BASI</name>
<dbReference type="PANTHER" id="PTHR13126">
    <property type="entry name" value="CHAPERONE ATP11"/>
    <property type="match status" value="1"/>
</dbReference>
<dbReference type="Pfam" id="PF06644">
    <property type="entry name" value="ATP11"/>
    <property type="match status" value="1"/>
</dbReference>
<keyword evidence="7" id="KW-1185">Reference proteome</keyword>
<comment type="subcellular location">
    <subcellularLocation>
        <location evidence="1">Mitochondrion</location>
    </subcellularLocation>
</comment>
<evidence type="ECO:0000256" key="5">
    <source>
        <dbReference type="SAM" id="MobiDB-lite"/>
    </source>
</evidence>
<proteinExistence type="inferred from homology"/>
<evidence type="ECO:0008006" key="8">
    <source>
        <dbReference type="Google" id="ProtNLM"/>
    </source>
</evidence>
<sequence>MAAFTLPARTLRLPIGRTLLSTPRRLALFSTSSAARNATPDWEQLIGGRAGIDRRRAAFEDRYRAALEARAKKEGVSVEQLKERAKQLNAKPRAADVMRPGGIARGSTPANKDPELGPVEAGSMDTRKTGGELSNEADAADVVKPLPSAEQEAAAARPKQPFTPKENDSPIKPLNDIMDLSKASDLTTKALTQLWTTYHQSKGYLSAAIPIETYLRMLNSARKYPLFVLPLARVAQLPEGQEDQSATEMHLLEWSLLPQPQTSGPIPPPSTVLFTPLAEYKSRQEYSQPYLILTHYTDLAASHDVVLMRGEISANVALNSTDAQVLAIRMQLFYNDTGKGGEIEQARRELLRTFHEQPESFDVEALIKAGSISEI</sequence>
<dbReference type="Proteomes" id="UP000237144">
    <property type="component" value="Unassembled WGS sequence"/>
</dbReference>
<gene>
    <name evidence="6" type="ORF">BMF94_5871</name>
</gene>
<dbReference type="STRING" id="741276.A0A2S5B2V3"/>
<dbReference type="PANTHER" id="PTHR13126:SF0">
    <property type="entry name" value="ATP SYNTHASE MITOCHONDRIAL F1 COMPLEX ASSEMBLY FACTOR 1"/>
    <property type="match status" value="1"/>
</dbReference>
<evidence type="ECO:0000313" key="7">
    <source>
        <dbReference type="Proteomes" id="UP000237144"/>
    </source>
</evidence>
<dbReference type="InterPro" id="IPR010591">
    <property type="entry name" value="ATP11"/>
</dbReference>
<evidence type="ECO:0000256" key="4">
    <source>
        <dbReference type="ARBA" id="ARBA00023128"/>
    </source>
</evidence>
<evidence type="ECO:0000256" key="2">
    <source>
        <dbReference type="ARBA" id="ARBA00009116"/>
    </source>
</evidence>
<comment type="similarity">
    <text evidence="2">Belongs to the ATP11 family.</text>
</comment>
<accession>A0A2S5B2V3</accession>